<dbReference type="EMBL" id="QDDL01000001">
    <property type="protein sequence ID" value="PVZ71556.1"/>
    <property type="molecule type" value="Genomic_DNA"/>
</dbReference>
<comment type="caution">
    <text evidence="1">The sequence shown here is derived from an EMBL/GenBank/DDBJ whole genome shotgun (WGS) entry which is preliminary data.</text>
</comment>
<evidence type="ECO:0000313" key="1">
    <source>
        <dbReference type="EMBL" id="PVZ71556.1"/>
    </source>
</evidence>
<dbReference type="Proteomes" id="UP000244906">
    <property type="component" value="Unassembled WGS sequence"/>
</dbReference>
<organism evidence="1 2">
    <name type="scientific">Pelagibaculum spongiae</name>
    <dbReference type="NCBI Taxonomy" id="2080658"/>
    <lineage>
        <taxon>Bacteria</taxon>
        <taxon>Pseudomonadati</taxon>
        <taxon>Pseudomonadota</taxon>
        <taxon>Gammaproteobacteria</taxon>
        <taxon>Oceanospirillales</taxon>
        <taxon>Pelagibaculum</taxon>
    </lineage>
</organism>
<name>A0A2V1GXP7_9GAMM</name>
<keyword evidence="2" id="KW-1185">Reference proteome</keyword>
<accession>A0A2V1GXP7</accession>
<reference evidence="1 2" key="1">
    <citation type="submission" date="2018-04" db="EMBL/GenBank/DDBJ databases">
        <title>Thalassorhabdus spongiae gen. nov., sp. nov., isolated from a marine sponge in South-West Iceland.</title>
        <authorList>
            <person name="Knobloch S."/>
            <person name="Daussin A."/>
            <person name="Johannsson R."/>
            <person name="Marteinsson V.T."/>
        </authorList>
    </citation>
    <scope>NUCLEOTIDE SEQUENCE [LARGE SCALE GENOMIC DNA]</scope>
    <source>
        <strain evidence="1 2">Hp12</strain>
    </source>
</reference>
<proteinExistence type="predicted"/>
<gene>
    <name evidence="1" type="ORF">DC094_00495</name>
</gene>
<protein>
    <submittedName>
        <fullName evidence="1">Uncharacterized protein</fullName>
    </submittedName>
</protein>
<dbReference type="AlphaFoldDB" id="A0A2V1GXP7"/>
<sequence>MPITHTITPDGLDPANHLANKLCRDQLQKAAILTVTCQDKKPLGTKESQSVFNSPLFSPSGP</sequence>
<evidence type="ECO:0000313" key="2">
    <source>
        <dbReference type="Proteomes" id="UP000244906"/>
    </source>
</evidence>